<dbReference type="EC" id="3.1.-.-" evidence="1"/>
<dbReference type="GO" id="GO:0016787">
    <property type="term" value="F:hydrolase activity"/>
    <property type="evidence" value="ECO:0007669"/>
    <property type="project" value="UniProtKB-KW"/>
</dbReference>
<dbReference type="Gene3D" id="3.60.21.10">
    <property type="match status" value="1"/>
</dbReference>
<reference evidence="1" key="1">
    <citation type="submission" date="2014-01" db="EMBL/GenBank/DDBJ databases">
        <authorList>
            <person name="Brown-Elliot B."/>
            <person name="Wallace R."/>
            <person name="Lenaerts A."/>
            <person name="Ordway D."/>
            <person name="DeGroote M.A."/>
            <person name="Parker T."/>
            <person name="Sizemore C."/>
            <person name="Tallon L.J."/>
            <person name="Sadzewicz L.K."/>
            <person name="Sengamalay N."/>
            <person name="Fraser C.M."/>
            <person name="Hine E."/>
            <person name="Shefchek K.A."/>
            <person name="Das S.P."/>
            <person name="Tettelin H."/>
        </authorList>
    </citation>
    <scope>NUCLEOTIDE SEQUENCE [LARGE SCALE GENOMIC DNA]</scope>
    <source>
        <strain evidence="1">4042</strain>
    </source>
</reference>
<evidence type="ECO:0000313" key="1">
    <source>
        <dbReference type="EMBL" id="EUA56406.1"/>
    </source>
</evidence>
<dbReference type="PATRIC" id="fig|1299334.3.peg.2555"/>
<proteinExistence type="predicted"/>
<sequence length="86" mass="9359">MRLLLLADTHIPQRARDLPARVWDEVAATDVVVHAGTGQPRNSSTKSKLGRAGWWRVGETTTGHVALAAAGASRCHPRRRAFHGRA</sequence>
<dbReference type="EMBL" id="JAOB01000029">
    <property type="protein sequence ID" value="EUA56406.1"/>
    <property type="molecule type" value="Genomic_DNA"/>
</dbReference>
<dbReference type="InterPro" id="IPR029052">
    <property type="entry name" value="Metallo-depent_PP-like"/>
</dbReference>
<protein>
    <submittedName>
        <fullName evidence="1">Phosphodiesterase, MJ0936 family</fullName>
        <ecNumber evidence="1">3.1.-.-</ecNumber>
    </submittedName>
</protein>
<accession>X8CKP5</accession>
<organism evidence="1">
    <name type="scientific">Mycobacterium xenopi 4042</name>
    <dbReference type="NCBI Taxonomy" id="1299334"/>
    <lineage>
        <taxon>Bacteria</taxon>
        <taxon>Bacillati</taxon>
        <taxon>Actinomycetota</taxon>
        <taxon>Actinomycetes</taxon>
        <taxon>Mycobacteriales</taxon>
        <taxon>Mycobacteriaceae</taxon>
        <taxon>Mycobacterium</taxon>
    </lineage>
</organism>
<dbReference type="AlphaFoldDB" id="X8CKP5"/>
<gene>
    <name evidence="1" type="ORF">I553_8454</name>
</gene>
<name>X8CKP5_MYCXE</name>
<comment type="caution">
    <text evidence="1">The sequence shown here is derived from an EMBL/GenBank/DDBJ whole genome shotgun (WGS) entry which is preliminary data.</text>
</comment>
<keyword evidence="1" id="KW-0378">Hydrolase</keyword>